<feature type="region of interest" description="Disordered" evidence="1">
    <location>
        <begin position="1"/>
        <end position="120"/>
    </location>
</feature>
<gene>
    <name evidence="2" type="ORF">SSLN_LOCUS12958</name>
</gene>
<evidence type="ECO:0000313" key="3">
    <source>
        <dbReference type="Proteomes" id="UP000275846"/>
    </source>
</evidence>
<name>A0A183T910_SCHSO</name>
<dbReference type="AlphaFoldDB" id="A0A183T910"/>
<sequence length="120" mass="13293">MLLRVFVDKGTSTTLQGHSEDFPEATTGQPGKLGGPQTEPTGLEEDSEDWPSNRRNQPDRHRQGKKGGIKVTSVPDQHRQCPSPSNMHALSTDPLHAKWPVRKSSDAMQQQSDNSKFCQT</sequence>
<dbReference type="Proteomes" id="UP000275846">
    <property type="component" value="Unassembled WGS sequence"/>
</dbReference>
<reference evidence="4" key="1">
    <citation type="submission" date="2016-06" db="UniProtKB">
        <authorList>
            <consortium name="WormBaseParasite"/>
        </authorList>
    </citation>
    <scope>IDENTIFICATION</scope>
</reference>
<evidence type="ECO:0000313" key="2">
    <source>
        <dbReference type="EMBL" id="VDL99343.1"/>
    </source>
</evidence>
<protein>
    <submittedName>
        <fullName evidence="4">Myelin basic protein</fullName>
    </submittedName>
</protein>
<evidence type="ECO:0000313" key="4">
    <source>
        <dbReference type="WBParaSite" id="SSLN_0001345901-mRNA-1"/>
    </source>
</evidence>
<proteinExistence type="predicted"/>
<dbReference type="OrthoDB" id="10586254at2759"/>
<accession>A0A183T910</accession>
<dbReference type="EMBL" id="UYSU01037673">
    <property type="protein sequence ID" value="VDL99343.1"/>
    <property type="molecule type" value="Genomic_DNA"/>
</dbReference>
<feature type="compositionally biased region" description="Polar residues" evidence="1">
    <location>
        <begin position="106"/>
        <end position="120"/>
    </location>
</feature>
<feature type="compositionally biased region" description="Polar residues" evidence="1">
    <location>
        <begin position="80"/>
        <end position="89"/>
    </location>
</feature>
<evidence type="ECO:0000256" key="1">
    <source>
        <dbReference type="SAM" id="MobiDB-lite"/>
    </source>
</evidence>
<reference evidence="2 3" key="2">
    <citation type="submission" date="2018-11" db="EMBL/GenBank/DDBJ databases">
        <authorList>
            <consortium name="Pathogen Informatics"/>
        </authorList>
    </citation>
    <scope>NUCLEOTIDE SEQUENCE [LARGE SCALE GENOMIC DNA]</scope>
    <source>
        <strain evidence="2 3">NST_G2</strain>
    </source>
</reference>
<organism evidence="4">
    <name type="scientific">Schistocephalus solidus</name>
    <name type="common">Tapeworm</name>
    <dbReference type="NCBI Taxonomy" id="70667"/>
    <lineage>
        <taxon>Eukaryota</taxon>
        <taxon>Metazoa</taxon>
        <taxon>Spiralia</taxon>
        <taxon>Lophotrochozoa</taxon>
        <taxon>Platyhelminthes</taxon>
        <taxon>Cestoda</taxon>
        <taxon>Eucestoda</taxon>
        <taxon>Diphyllobothriidea</taxon>
        <taxon>Diphyllobothriidae</taxon>
        <taxon>Schistocephalus</taxon>
    </lineage>
</organism>
<keyword evidence="3" id="KW-1185">Reference proteome</keyword>
<dbReference type="WBParaSite" id="SSLN_0001345901-mRNA-1">
    <property type="protein sequence ID" value="SSLN_0001345901-mRNA-1"/>
    <property type="gene ID" value="SSLN_0001345901"/>
</dbReference>